<feature type="transmembrane region" description="Helical" evidence="1">
    <location>
        <begin position="21"/>
        <end position="41"/>
    </location>
</feature>
<dbReference type="AlphaFoldDB" id="A0A1F5HB69"/>
<feature type="transmembrane region" description="Helical" evidence="1">
    <location>
        <begin position="135"/>
        <end position="151"/>
    </location>
</feature>
<protein>
    <recommendedName>
        <fullName evidence="4">Glycosyltransferase RgtA/B/C/D-like domain-containing protein</fullName>
    </recommendedName>
</protein>
<comment type="caution">
    <text evidence="2">The sequence shown here is derived from an EMBL/GenBank/DDBJ whole genome shotgun (WGS) entry which is preliminary data.</text>
</comment>
<proteinExistence type="predicted"/>
<feature type="transmembrane region" description="Helical" evidence="1">
    <location>
        <begin position="91"/>
        <end position="108"/>
    </location>
</feature>
<evidence type="ECO:0000256" key="1">
    <source>
        <dbReference type="SAM" id="Phobius"/>
    </source>
</evidence>
<keyword evidence="1" id="KW-0472">Membrane</keyword>
<accession>A0A1F5HB69</accession>
<evidence type="ECO:0008006" key="4">
    <source>
        <dbReference type="Google" id="ProtNLM"/>
    </source>
</evidence>
<feature type="transmembrane region" description="Helical" evidence="1">
    <location>
        <begin position="273"/>
        <end position="293"/>
    </location>
</feature>
<feature type="transmembrane region" description="Helical" evidence="1">
    <location>
        <begin position="113"/>
        <end position="129"/>
    </location>
</feature>
<reference evidence="2 3" key="1">
    <citation type="journal article" date="2016" name="Nat. Commun.">
        <title>Thousands of microbial genomes shed light on interconnected biogeochemical processes in an aquifer system.</title>
        <authorList>
            <person name="Anantharaman K."/>
            <person name="Brown C.T."/>
            <person name="Hug L.A."/>
            <person name="Sharon I."/>
            <person name="Castelle C.J."/>
            <person name="Probst A.J."/>
            <person name="Thomas B.C."/>
            <person name="Singh A."/>
            <person name="Wilkins M.J."/>
            <person name="Karaoz U."/>
            <person name="Brodie E.L."/>
            <person name="Williams K.H."/>
            <person name="Hubbard S.S."/>
            <person name="Banfield J.F."/>
        </authorList>
    </citation>
    <scope>NUCLEOTIDE SEQUENCE [LARGE SCALE GENOMIC DNA]</scope>
</reference>
<feature type="transmembrane region" description="Helical" evidence="1">
    <location>
        <begin position="300"/>
        <end position="319"/>
    </location>
</feature>
<keyword evidence="1" id="KW-0812">Transmembrane</keyword>
<organism evidence="2 3">
    <name type="scientific">Candidatus Curtissbacteria bacterium RIFOXYA1_FULL_41_14</name>
    <dbReference type="NCBI Taxonomy" id="1797737"/>
    <lineage>
        <taxon>Bacteria</taxon>
        <taxon>Candidatus Curtissiibacteriota</taxon>
    </lineage>
</organism>
<feature type="transmembrane region" description="Helical" evidence="1">
    <location>
        <begin position="163"/>
        <end position="180"/>
    </location>
</feature>
<gene>
    <name evidence="2" type="ORF">A2196_01070</name>
</gene>
<evidence type="ECO:0000313" key="2">
    <source>
        <dbReference type="EMBL" id="OGE01285.1"/>
    </source>
</evidence>
<dbReference type="EMBL" id="MFCA01000029">
    <property type="protein sequence ID" value="OGE01285.1"/>
    <property type="molecule type" value="Genomic_DNA"/>
</dbReference>
<feature type="transmembrane region" description="Helical" evidence="1">
    <location>
        <begin position="226"/>
        <end position="246"/>
    </location>
</feature>
<evidence type="ECO:0000313" key="3">
    <source>
        <dbReference type="Proteomes" id="UP000176751"/>
    </source>
</evidence>
<sequence>MKKNRNLKVKKLISQLKTPKGFAIAILFCIFTSIFWILRLYNFENTMVFSLDQGEHMQEVQEMVALKKPRLIGPIVGTRVVEGKGYFIGPYYYYILGVLGVIFSWNVIAITKFMLFYWFLSSLILFVWIGRKLDWLAGVLVYGIFATHPYLVQFNKMIINPNFLPLVSVFLVYFLWKALSKKENKYWFLTGIFTGIAFSFHFSILAWFILIGFIWFVGFIRRIFNIFHLIFFLIGATIGDLPYLIFDLRHNFYNFKTFIANGVNPNSDLWLTYYFSFGFLAVMFWLIALIFFFTTRRIKFLFRLLLIGAITIVLLLYNFPLPKYGITMQPGWTVTKQKYVAGIICDDKQKRNFEVATAIGDLRGFELRWWVRQCGDIPLGYDGYPFADTLYLVDWGETKSGFDLPQWEVSSIGNRKYDYSIDLGDRIWFYRFTRQ</sequence>
<name>A0A1F5HB69_9BACT</name>
<dbReference type="STRING" id="1797737.A2196_01070"/>
<dbReference type="Proteomes" id="UP000176751">
    <property type="component" value="Unassembled WGS sequence"/>
</dbReference>
<feature type="transmembrane region" description="Helical" evidence="1">
    <location>
        <begin position="186"/>
        <end position="219"/>
    </location>
</feature>
<keyword evidence="1" id="KW-1133">Transmembrane helix</keyword>